<dbReference type="Pfam" id="PF06472">
    <property type="entry name" value="ABC_membrane_2"/>
    <property type="match status" value="1"/>
</dbReference>
<dbReference type="SUPFAM" id="SSF52540">
    <property type="entry name" value="P-loop containing nucleoside triphosphate hydrolases"/>
    <property type="match status" value="1"/>
</dbReference>
<dbReference type="GO" id="GO:0005524">
    <property type="term" value="F:ATP binding"/>
    <property type="evidence" value="ECO:0007669"/>
    <property type="project" value="InterPro"/>
</dbReference>
<keyword evidence="5 7" id="KW-0472">Membrane</keyword>
<dbReference type="GO" id="GO:0016887">
    <property type="term" value="F:ATP hydrolysis activity"/>
    <property type="evidence" value="ECO:0007669"/>
    <property type="project" value="InterPro"/>
</dbReference>
<dbReference type="InterPro" id="IPR011527">
    <property type="entry name" value="ABC1_TM_dom"/>
</dbReference>
<dbReference type="SUPFAM" id="SSF90123">
    <property type="entry name" value="ABC transporter transmembrane region"/>
    <property type="match status" value="1"/>
</dbReference>
<dbReference type="Gene3D" id="3.40.50.300">
    <property type="entry name" value="P-loop containing nucleotide triphosphate hydrolases"/>
    <property type="match status" value="1"/>
</dbReference>
<dbReference type="InterPro" id="IPR036640">
    <property type="entry name" value="ABC1_TM_sf"/>
</dbReference>
<evidence type="ECO:0000256" key="7">
    <source>
        <dbReference type="SAM" id="Phobius"/>
    </source>
</evidence>
<feature type="transmembrane region" description="Helical" evidence="7">
    <location>
        <begin position="177"/>
        <end position="196"/>
    </location>
</feature>
<dbReference type="InterPro" id="IPR050835">
    <property type="entry name" value="ABC_transporter_sub-D"/>
</dbReference>
<dbReference type="AlphaFoldDB" id="A0A445MRI0"/>
<gene>
    <name evidence="10" type="ORF">PITCH_A1150057</name>
</gene>
<proteinExistence type="predicted"/>
<evidence type="ECO:0000259" key="8">
    <source>
        <dbReference type="PROSITE" id="PS50893"/>
    </source>
</evidence>
<dbReference type="InterPro" id="IPR027417">
    <property type="entry name" value="P-loop_NTPase"/>
</dbReference>
<dbReference type="GO" id="GO:0005886">
    <property type="term" value="C:plasma membrane"/>
    <property type="evidence" value="ECO:0007669"/>
    <property type="project" value="UniProtKB-SubCell"/>
</dbReference>
<sequence length="585" mass="66024">MKKPVLVGKTTWHSLISNVRQFISADKVGTKAKWLFLLLIFFLFGINGLNVLNSYVGRDFMTAIEDRNRAEFIRMALFYIGVFAASTIVAVSYHYAEERLGLLWRRWATKQALISYADNRVYHRLKLSGEIGNPDQRIADDIRTFSVTTLSFILMVLNGSFTVIAFSGVLWSISPMLFVVSVLYASAGTFLTFILGRPLARLNFDQLDKEANFRGSLIYLRGNAESVAISRREGHLIQLALKNLDDLARNFRSIIAINRNVNFFITGYNWMIQIIPALIIAPLFINGTVKFGVITQSAIAFTQLLGAFSLIVTQFQSISSYTAVLARLSSLIEAAEREKATLLSETTYSVEEGRVAYQDLTVYSAHSGRLLIKRLSVSIDHGTRVLVRGSDESARAALLHSTIGLWHVHEGHIVRPSLDQIMVITELPYLPPGTLRELLLGPWPEQGAIDRMESIRVSEDRIIDILSKLKIEWLVARFGGLDNRQHWENCLPLEDQQFLVLARVLLVGPRFAFLEKPGTTLDPEQLDWILEMLTKRSITYVTFEDQEGKVNPNRYDMLLELQDAGAWSYKPIKDAKIINFNSAAA</sequence>
<dbReference type="PANTHER" id="PTHR11384:SF59">
    <property type="entry name" value="LYSOSOMAL COBALAMIN TRANSPORTER ABCD4"/>
    <property type="match status" value="1"/>
</dbReference>
<dbReference type="PROSITE" id="PS50929">
    <property type="entry name" value="ABC_TM1F"/>
    <property type="match status" value="1"/>
</dbReference>
<feature type="domain" description="ABC transmembrane type-1" evidence="9">
    <location>
        <begin position="37"/>
        <end position="320"/>
    </location>
</feature>
<evidence type="ECO:0000256" key="6">
    <source>
        <dbReference type="SAM" id="Coils"/>
    </source>
</evidence>
<feature type="transmembrane region" description="Helical" evidence="7">
    <location>
        <begin position="34"/>
        <end position="56"/>
    </location>
</feature>
<feature type="transmembrane region" description="Helical" evidence="7">
    <location>
        <begin position="261"/>
        <end position="285"/>
    </location>
</feature>
<dbReference type="PANTHER" id="PTHR11384">
    <property type="entry name" value="ATP-BINDING CASSETTE, SUB-FAMILY D MEMBER"/>
    <property type="match status" value="1"/>
</dbReference>
<evidence type="ECO:0000259" key="9">
    <source>
        <dbReference type="PROSITE" id="PS50929"/>
    </source>
</evidence>
<dbReference type="GO" id="GO:0140359">
    <property type="term" value="F:ABC-type transporter activity"/>
    <property type="evidence" value="ECO:0007669"/>
    <property type="project" value="InterPro"/>
</dbReference>
<dbReference type="Gene3D" id="1.20.1560.10">
    <property type="entry name" value="ABC transporter type 1, transmembrane domain"/>
    <property type="match status" value="1"/>
</dbReference>
<feature type="transmembrane region" description="Helical" evidence="7">
    <location>
        <begin position="147"/>
        <end position="171"/>
    </location>
</feature>
<feature type="domain" description="ABC transporter" evidence="8">
    <location>
        <begin position="355"/>
        <end position="585"/>
    </location>
</feature>
<evidence type="ECO:0000256" key="5">
    <source>
        <dbReference type="ARBA" id="ARBA00023136"/>
    </source>
</evidence>
<evidence type="ECO:0000256" key="3">
    <source>
        <dbReference type="ARBA" id="ARBA00022692"/>
    </source>
</evidence>
<feature type="transmembrane region" description="Helical" evidence="7">
    <location>
        <begin position="76"/>
        <end position="96"/>
    </location>
</feature>
<keyword evidence="2" id="KW-0813">Transport</keyword>
<name>A0A445MRI0_9BACT</name>
<evidence type="ECO:0000256" key="2">
    <source>
        <dbReference type="ARBA" id="ARBA00022448"/>
    </source>
</evidence>
<reference evidence="10" key="1">
    <citation type="submission" date="2018-01" db="EMBL/GenBank/DDBJ databases">
        <authorList>
            <person name="Regsiter A."/>
            <person name="William W."/>
        </authorList>
    </citation>
    <scope>NUCLEOTIDE SEQUENCE</scope>
    <source>
        <strain evidence="10">TRIP AH-1</strain>
    </source>
</reference>
<dbReference type="EMBL" id="OJIN01000019">
    <property type="protein sequence ID" value="SPD72022.1"/>
    <property type="molecule type" value="Genomic_DNA"/>
</dbReference>
<dbReference type="PROSITE" id="PS50893">
    <property type="entry name" value="ABC_TRANSPORTER_2"/>
    <property type="match status" value="1"/>
</dbReference>
<evidence type="ECO:0000256" key="1">
    <source>
        <dbReference type="ARBA" id="ARBA00004651"/>
    </source>
</evidence>
<comment type="subcellular location">
    <subcellularLocation>
        <location evidence="1">Cell membrane</location>
        <topology evidence="1">Multi-pass membrane protein</topology>
    </subcellularLocation>
</comment>
<dbReference type="InterPro" id="IPR003439">
    <property type="entry name" value="ABC_transporter-like_ATP-bd"/>
</dbReference>
<protein>
    <submittedName>
        <fullName evidence="10">ABC transporter, permease family protein</fullName>
    </submittedName>
</protein>
<keyword evidence="4 7" id="KW-1133">Transmembrane helix</keyword>
<evidence type="ECO:0000313" key="10">
    <source>
        <dbReference type="EMBL" id="SPD72022.1"/>
    </source>
</evidence>
<feature type="coiled-coil region" evidence="6">
    <location>
        <begin position="318"/>
        <end position="345"/>
    </location>
</feature>
<feature type="transmembrane region" description="Helical" evidence="7">
    <location>
        <begin position="291"/>
        <end position="312"/>
    </location>
</feature>
<evidence type="ECO:0000256" key="4">
    <source>
        <dbReference type="ARBA" id="ARBA00022989"/>
    </source>
</evidence>
<keyword evidence="6" id="KW-0175">Coiled coil</keyword>
<organism evidence="10">
    <name type="scientific">uncultured Desulfobacterium sp</name>
    <dbReference type="NCBI Taxonomy" id="201089"/>
    <lineage>
        <taxon>Bacteria</taxon>
        <taxon>Pseudomonadati</taxon>
        <taxon>Thermodesulfobacteriota</taxon>
        <taxon>Desulfobacteria</taxon>
        <taxon>Desulfobacterales</taxon>
        <taxon>Desulfobacteriaceae</taxon>
        <taxon>Desulfobacterium</taxon>
        <taxon>environmental samples</taxon>
    </lineage>
</organism>
<keyword evidence="3 7" id="KW-0812">Transmembrane</keyword>
<accession>A0A445MRI0</accession>